<dbReference type="EMBL" id="BSKJ01000013">
    <property type="protein sequence ID" value="GLO37797.1"/>
    <property type="molecule type" value="Genomic_DNA"/>
</dbReference>
<reference evidence="1" key="1">
    <citation type="submission" date="2023-01" db="EMBL/GenBank/DDBJ databases">
        <title>Whole-genome sequence of Pseudomonas putida NBRC 14671.</title>
        <authorList>
            <person name="Morohoshi T."/>
            <person name="Someya N."/>
        </authorList>
    </citation>
    <scope>NUCLEOTIDE SEQUENCE</scope>
    <source>
        <strain evidence="1">NBRC 14671</strain>
    </source>
</reference>
<dbReference type="Proteomes" id="UP001161257">
    <property type="component" value="Unassembled WGS sequence"/>
</dbReference>
<proteinExistence type="predicted"/>
<gene>
    <name evidence="1" type="ORF">PPUN14671_46340</name>
</gene>
<comment type="caution">
    <text evidence="1">The sequence shown here is derived from an EMBL/GenBank/DDBJ whole genome shotgun (WGS) entry which is preliminary data.</text>
</comment>
<name>A0AA37R8S0_PSEPU</name>
<dbReference type="AlphaFoldDB" id="A0AA37R8S0"/>
<sequence>MINPSSTNAMWLIHDNEVGPAFDLAMSDARHRFWKIYGVPNGGRQKELLESLNKSGIRPFSKLTRPQVDELVYCCFKHHPGRESIIAELLPTVAPERIQQLSSVMKIAFIRLWIERKVILPIKWQCPIHCDRILDDMIKEQIPLGNCPLLAKIRGINPYSSIGYTGPMSLKNRELRSTFWLRLVLGSNLYEADNFTAENARDLILRSFGARSELGRFYTDDFSLFVADAASNEWLRPAIDKVLSENREELMKARALKKTHFKETKSAKAHRAMVEKTLEFLEGSDHSVAKLAQTFGEVRHVRKAFGILKDEELPGGLTLLPQKVIDFCKMITSTFNAFIRSRRIQRPDNYNMALSFLIAYCGPYLFKYFMNRDGNLNDYPTTFNDFTCALYITADHDLLTELNVLKKSPPETLLKFIEELIELNELSADTHYQRVYPLEDFIDYIISQAGIIPHSDQVRNSFSTDCYPMLRKRSGTVKKTVPRAYFATFLSMLNSLEYLTMHLNEMADGKMNGLVQGELKIPNINELMYSSEWAGLWGIKGQSCQCIDFSTLNYTPIFYYDGKPRRFEYIPKFYRISDTHIDGRLQQRVVMNDIRITQLMCETGIRQKHLLWLDLDRYKTHAHNLGRPLDALLVSTDKSHGEWTAIASKRVMDLLERQSNWYERCISPEYKEKIWYSFQKNSSFGKLRPLFRLHLNQNSWANYESYHLILLCLDYFIKTEVVDTKQPSLVWLKPANRTDEPGDIKDYSIEGLSKLTSNIVTSDCTPHGLRAGFVSEAIKFLPPSLVGQWLTGQSEPLVNYYSIFDPDDIGMSHQQMLCNALMSNQDKISTGDLPDLAAAISSINQKILGDIVRNPEIAISKHKLMSLSNGKNENGLDRLIAKEVSELAFNPTHICPFNNICPSEVVALFGEKNCCSACPYAIRGVAHLPAISARKDKYKELLSTSLKLIEEYLTRKPSARIREELEQMELENDRFAREACLLETIEQELISMHDRGQDQDLAVKNKEEILIHYDRLNLTEESGLLKRLIDVQNFPDASSEDLTMRLAHLRHALLMRDGDIAALLGVGENKSIPLHTKVARQISTMIKSGAIDEFELFGISAGGEDTLKQLAIQAATAPRLTQMVM</sequence>
<evidence type="ECO:0000313" key="1">
    <source>
        <dbReference type="EMBL" id="GLO37797.1"/>
    </source>
</evidence>
<accession>A0AA37R8S0</accession>
<evidence type="ECO:0000313" key="2">
    <source>
        <dbReference type="Proteomes" id="UP001161257"/>
    </source>
</evidence>
<dbReference type="RefSeq" id="WP_284356929.1">
    <property type="nucleotide sequence ID" value="NZ_BSKF01000016.1"/>
</dbReference>
<protein>
    <submittedName>
        <fullName evidence="1">Uncharacterized protein</fullName>
    </submittedName>
</protein>
<organism evidence="1 2">
    <name type="scientific">Pseudomonas putida</name>
    <name type="common">Arthrobacter siderocapsulatus</name>
    <dbReference type="NCBI Taxonomy" id="303"/>
    <lineage>
        <taxon>Bacteria</taxon>
        <taxon>Pseudomonadati</taxon>
        <taxon>Pseudomonadota</taxon>
        <taxon>Gammaproteobacteria</taxon>
        <taxon>Pseudomonadales</taxon>
        <taxon>Pseudomonadaceae</taxon>
        <taxon>Pseudomonas</taxon>
    </lineage>
</organism>